<accession>A0A3P7DU29</accession>
<dbReference type="InParanoid" id="A0A3P7DU29"/>
<evidence type="ECO:0000313" key="2">
    <source>
        <dbReference type="Proteomes" id="UP000270924"/>
    </source>
</evidence>
<organism evidence="1 2">
    <name type="scientific">Wuchereria bancrofti</name>
    <dbReference type="NCBI Taxonomy" id="6293"/>
    <lineage>
        <taxon>Eukaryota</taxon>
        <taxon>Metazoa</taxon>
        <taxon>Ecdysozoa</taxon>
        <taxon>Nematoda</taxon>
        <taxon>Chromadorea</taxon>
        <taxon>Rhabditida</taxon>
        <taxon>Spirurina</taxon>
        <taxon>Spiruromorpha</taxon>
        <taxon>Filarioidea</taxon>
        <taxon>Onchocercidae</taxon>
        <taxon>Wuchereria</taxon>
    </lineage>
</organism>
<evidence type="ECO:0000313" key="1">
    <source>
        <dbReference type="EMBL" id="VDM13540.1"/>
    </source>
</evidence>
<name>A0A3P7DU29_WUCBA</name>
<protein>
    <submittedName>
        <fullName evidence="1">Uncharacterized protein</fullName>
    </submittedName>
</protein>
<dbReference type="EMBL" id="UYWW01004485">
    <property type="protein sequence ID" value="VDM13540.1"/>
    <property type="molecule type" value="Genomic_DNA"/>
</dbReference>
<sequence>MDENQTQCCSYSRNSNYLSYNKRIVFVRRPGKFPFND</sequence>
<proteinExistence type="predicted"/>
<dbReference type="Proteomes" id="UP000270924">
    <property type="component" value="Unassembled WGS sequence"/>
</dbReference>
<reference evidence="1 2" key="1">
    <citation type="submission" date="2018-11" db="EMBL/GenBank/DDBJ databases">
        <authorList>
            <consortium name="Pathogen Informatics"/>
        </authorList>
    </citation>
    <scope>NUCLEOTIDE SEQUENCE [LARGE SCALE GENOMIC DNA]</scope>
</reference>
<dbReference type="AlphaFoldDB" id="A0A3P7DU29"/>
<keyword evidence="2" id="KW-1185">Reference proteome</keyword>
<gene>
    <name evidence="1" type="ORF">WBA_LOCUS6926</name>
</gene>